<keyword evidence="1" id="KW-0596">Phosphopantetheine</keyword>
<reference evidence="5 6" key="1">
    <citation type="submission" date="2013-02" db="EMBL/GenBank/DDBJ databases">
        <title>Draft Genome Sequence of Streptomyces aurantiacus, Which Produces Setomimycin.</title>
        <authorList>
            <person name="Gruening B.A."/>
            <person name="Praeg A."/>
            <person name="Erxleben A."/>
            <person name="Guenther S."/>
            <person name="Mueller M."/>
        </authorList>
    </citation>
    <scope>NUCLEOTIDE SEQUENCE [LARGE SCALE GENOMIC DNA]</scope>
    <source>
        <strain evidence="5 6">JA 4570</strain>
    </source>
</reference>
<dbReference type="InterPro" id="IPR029063">
    <property type="entry name" value="SAM-dependent_MTases_sf"/>
</dbReference>
<dbReference type="NCBIfam" id="TIGR01444">
    <property type="entry name" value="fkbM_fam"/>
    <property type="match status" value="1"/>
</dbReference>
<evidence type="ECO:0000313" key="5">
    <source>
        <dbReference type="EMBL" id="EPH43855.1"/>
    </source>
</evidence>
<dbReference type="Gene3D" id="3.40.50.12780">
    <property type="entry name" value="N-terminal domain of ligase-like"/>
    <property type="match status" value="1"/>
</dbReference>
<dbReference type="GO" id="GO:0005829">
    <property type="term" value="C:cytosol"/>
    <property type="evidence" value="ECO:0007669"/>
    <property type="project" value="TreeGrafter"/>
</dbReference>
<protein>
    <recommendedName>
        <fullName evidence="4">Carrier domain-containing protein</fullName>
    </recommendedName>
</protein>
<feature type="domain" description="Carrier" evidence="4">
    <location>
        <begin position="560"/>
        <end position="637"/>
    </location>
</feature>
<dbReference type="InterPro" id="IPR036736">
    <property type="entry name" value="ACP-like_sf"/>
</dbReference>
<dbReference type="Pfam" id="PF05050">
    <property type="entry name" value="Methyltransf_21"/>
    <property type="match status" value="1"/>
</dbReference>
<proteinExistence type="predicted"/>
<dbReference type="PROSITE" id="PS00012">
    <property type="entry name" value="PHOSPHOPANTETHEINE"/>
    <property type="match status" value="1"/>
</dbReference>
<dbReference type="InterPro" id="IPR042099">
    <property type="entry name" value="ANL_N_sf"/>
</dbReference>
<dbReference type="PANTHER" id="PTHR45527">
    <property type="entry name" value="NONRIBOSOMAL PEPTIDE SYNTHETASE"/>
    <property type="match status" value="1"/>
</dbReference>
<keyword evidence="6" id="KW-1185">Reference proteome</keyword>
<organism evidence="5 6">
    <name type="scientific">Streptomyces aurantiacus JA 4570</name>
    <dbReference type="NCBI Taxonomy" id="1286094"/>
    <lineage>
        <taxon>Bacteria</taxon>
        <taxon>Bacillati</taxon>
        <taxon>Actinomycetota</taxon>
        <taxon>Actinomycetes</taxon>
        <taxon>Kitasatosporales</taxon>
        <taxon>Streptomycetaceae</taxon>
        <taxon>Streptomyces</taxon>
        <taxon>Streptomyces aurantiacus group</taxon>
    </lineage>
</organism>
<dbReference type="Proteomes" id="UP000014629">
    <property type="component" value="Unassembled WGS sequence"/>
</dbReference>
<evidence type="ECO:0000256" key="1">
    <source>
        <dbReference type="ARBA" id="ARBA00022450"/>
    </source>
</evidence>
<dbReference type="InterPro" id="IPR020806">
    <property type="entry name" value="PKS_PP-bd"/>
</dbReference>
<dbReference type="GO" id="GO:0043041">
    <property type="term" value="P:amino acid activation for nonribosomal peptide biosynthetic process"/>
    <property type="evidence" value="ECO:0007669"/>
    <property type="project" value="TreeGrafter"/>
</dbReference>
<dbReference type="InterPro" id="IPR009081">
    <property type="entry name" value="PP-bd_ACP"/>
</dbReference>
<dbReference type="PANTHER" id="PTHR45527:SF14">
    <property type="entry name" value="PLIPASTATIN SYNTHASE SUBUNIT B"/>
    <property type="match status" value="1"/>
</dbReference>
<dbReference type="Gene3D" id="1.10.1200.10">
    <property type="entry name" value="ACP-like"/>
    <property type="match status" value="1"/>
</dbReference>
<dbReference type="InterPro" id="IPR045851">
    <property type="entry name" value="AMP-bd_C_sf"/>
</dbReference>
<dbReference type="PROSITE" id="PS50075">
    <property type="entry name" value="CARRIER"/>
    <property type="match status" value="1"/>
</dbReference>
<dbReference type="SUPFAM" id="SSF56801">
    <property type="entry name" value="Acetyl-CoA synthetase-like"/>
    <property type="match status" value="1"/>
</dbReference>
<dbReference type="SUPFAM" id="SSF53335">
    <property type="entry name" value="S-adenosyl-L-methionine-dependent methyltransferases"/>
    <property type="match status" value="1"/>
</dbReference>
<dbReference type="Pfam" id="PF00550">
    <property type="entry name" value="PP-binding"/>
    <property type="match status" value="1"/>
</dbReference>
<dbReference type="SUPFAM" id="SSF47336">
    <property type="entry name" value="ACP-like"/>
    <property type="match status" value="1"/>
</dbReference>
<dbReference type="InterPro" id="IPR000873">
    <property type="entry name" value="AMP-dep_synth/lig_dom"/>
</dbReference>
<accession>S3ZZF4</accession>
<dbReference type="EMBL" id="AOPZ01000135">
    <property type="protein sequence ID" value="EPH43855.1"/>
    <property type="molecule type" value="Genomic_DNA"/>
</dbReference>
<gene>
    <name evidence="5" type="ORF">STRAU_3083</name>
</gene>
<dbReference type="Pfam" id="PF00501">
    <property type="entry name" value="AMP-binding"/>
    <property type="match status" value="1"/>
</dbReference>
<dbReference type="InterPro" id="IPR006162">
    <property type="entry name" value="Ppantetheine_attach_site"/>
</dbReference>
<evidence type="ECO:0000256" key="3">
    <source>
        <dbReference type="SAM" id="MobiDB-lite"/>
    </source>
</evidence>
<evidence type="ECO:0000256" key="2">
    <source>
        <dbReference type="ARBA" id="ARBA00022553"/>
    </source>
</evidence>
<comment type="caution">
    <text evidence="5">The sequence shown here is derived from an EMBL/GenBank/DDBJ whole genome shotgun (WGS) entry which is preliminary data.</text>
</comment>
<dbReference type="AlphaFoldDB" id="S3ZZF4"/>
<evidence type="ECO:0000313" key="6">
    <source>
        <dbReference type="Proteomes" id="UP000014629"/>
    </source>
</evidence>
<dbReference type="Gene3D" id="3.40.50.150">
    <property type="entry name" value="Vaccinia Virus protein VP39"/>
    <property type="match status" value="1"/>
</dbReference>
<dbReference type="GO" id="GO:0031177">
    <property type="term" value="F:phosphopantetheine binding"/>
    <property type="evidence" value="ECO:0007669"/>
    <property type="project" value="InterPro"/>
</dbReference>
<dbReference type="GO" id="GO:0044550">
    <property type="term" value="P:secondary metabolite biosynthetic process"/>
    <property type="evidence" value="ECO:0007669"/>
    <property type="project" value="TreeGrafter"/>
</dbReference>
<name>S3ZZF4_9ACTN</name>
<keyword evidence="2" id="KW-0597">Phosphoprotein</keyword>
<feature type="region of interest" description="Disordered" evidence="3">
    <location>
        <begin position="539"/>
        <end position="563"/>
    </location>
</feature>
<sequence>MVFGGEALEVASLKPWSRRAVNKDTELVNMYGITETTVHVTYHPLTEADADRPVSPIGRRIPDLRTYVLDSRGRPAPVGVVGELYVGGAGVARGYLNRPELTAERFLDDPFCPEPGGRMYRSGDLARWLPDGSLEYLGRNDDQVKIRGFRIELGEIEARLAEHPAVQDARVIVRDYDDEGDEQDQRLVAYLVPAPDHAPAVRELLHLECTDPEALARTYELPNGMTVFQQNKSETDFVYDEIFTHLEYLRNGITIEDGDTVVDVGANIGLFTLFAGSRCPDARIYAFEPIPPVFDSLRRNVALHGLNAKVYDCGLAAKATEETFTFYRHNTVISSSVTTADQAHDLVRSYLRNQEELTDGGQDDTAGDELVDAVVDARLDSEQFTCRLRTLSEIIAEERIGRIDLLKIDVENAEYEVLKGIHWRDWPKIRQLVVELHDVDGQLEKVVTLLKALGYAVVCEQGNRLLRNTTLYNVYARRAEHPEDWESAERAAAPARPRWSGRTALVTDVREALRATLPEYMVPAAHVLLEELPLTQNGKLDQRALPAPEDRLRSAERRTPPRTEAELTVAGVWAELLRTDAGDLDAHSDFFALGGNSLLVTRLVNRLAQATGAELTVQSVFEGPTLAAMAAEVERRAPGTPQGGPLDVATILESIDLIENMSDEELDALEGRNQ</sequence>
<feature type="compositionally biased region" description="Basic and acidic residues" evidence="3">
    <location>
        <begin position="548"/>
        <end position="563"/>
    </location>
</feature>
<dbReference type="InterPro" id="IPR006342">
    <property type="entry name" value="FkbM_mtfrase"/>
</dbReference>
<dbReference type="Gene3D" id="3.30.300.30">
    <property type="match status" value="1"/>
</dbReference>
<dbReference type="PATRIC" id="fig|1286094.4.peg.3050"/>
<dbReference type="GO" id="GO:0017000">
    <property type="term" value="P:antibiotic biosynthetic process"/>
    <property type="evidence" value="ECO:0007669"/>
    <property type="project" value="UniProtKB-ARBA"/>
</dbReference>
<dbReference type="SMART" id="SM00823">
    <property type="entry name" value="PKS_PP"/>
    <property type="match status" value="1"/>
</dbReference>
<evidence type="ECO:0000259" key="4">
    <source>
        <dbReference type="PROSITE" id="PS50075"/>
    </source>
</evidence>
<dbReference type="FunFam" id="2.30.38.10:FF:000001">
    <property type="entry name" value="Non-ribosomal peptide synthetase PvdI"/>
    <property type="match status" value="1"/>
</dbReference>